<evidence type="ECO:0000313" key="1">
    <source>
        <dbReference type="EMBL" id="AKT38988.1"/>
    </source>
</evidence>
<dbReference type="InterPro" id="IPR010870">
    <property type="entry name" value="Porin_O/P"/>
</dbReference>
<name>A0A0K1EEI1_CHOCO</name>
<sequence>MGRSVKQWFEKIQLRGYTQLRYNQLGATNGDLKNIQGDRSIGSDGGFFIRRARLILQGDVHERVFIYLQPDFASTVSDQLHAPTLRDWYADIALDEEKAFRFRVGQSKVPYGFENMQSSSNRAPFDRADATNSTFKDERELGVFFYYAPPTIRKLYSELANAEMKGSGDYGVVALGVFNGQGANKLEKNATPHVIARATYPFTLGSQLLEIGAAGYYGKYEVGTSDGVVVDDGIRDVRAIGSFVLYPRPIGLQLEYNIGRGPELSEGRIRERPLHGGYALLSARLGDFTPYARLSLYRGARKFETDAPRYKVNEAELGLEWRALKALELTAAYTFAERTFPSPPYQQESGRLVRLQLQFNY</sequence>
<dbReference type="EMBL" id="CP012159">
    <property type="protein sequence ID" value="AKT38988.1"/>
    <property type="molecule type" value="Genomic_DNA"/>
</dbReference>
<dbReference type="Gene3D" id="2.40.160.10">
    <property type="entry name" value="Porin"/>
    <property type="match status" value="1"/>
</dbReference>
<evidence type="ECO:0000313" key="2">
    <source>
        <dbReference type="Proteomes" id="UP000067626"/>
    </source>
</evidence>
<dbReference type="InterPro" id="IPR023614">
    <property type="entry name" value="Porin_dom_sf"/>
</dbReference>
<gene>
    <name evidence="1" type="ORF">CMC5_031350</name>
</gene>
<organism evidence="1 2">
    <name type="scientific">Chondromyces crocatus</name>
    <dbReference type="NCBI Taxonomy" id="52"/>
    <lineage>
        <taxon>Bacteria</taxon>
        <taxon>Pseudomonadati</taxon>
        <taxon>Myxococcota</taxon>
        <taxon>Polyangia</taxon>
        <taxon>Polyangiales</taxon>
        <taxon>Polyangiaceae</taxon>
        <taxon>Chondromyces</taxon>
    </lineage>
</organism>
<dbReference type="Pfam" id="PF07396">
    <property type="entry name" value="Porin_O_P"/>
    <property type="match status" value="1"/>
</dbReference>
<protein>
    <submittedName>
        <fullName evidence="1">Porin</fullName>
    </submittedName>
</protein>
<dbReference type="KEGG" id="ccro:CMC5_031350"/>
<dbReference type="STRING" id="52.CMC5_031350"/>
<reference evidence="1 2" key="1">
    <citation type="submission" date="2015-07" db="EMBL/GenBank/DDBJ databases">
        <title>Genome analysis of myxobacterium Chondromyces crocatus Cm c5 reveals a high potential for natural compound synthesis and the genetic basis for the loss of fruiting body formation.</title>
        <authorList>
            <person name="Zaburannyi N."/>
            <person name="Bunk B."/>
            <person name="Maier J."/>
            <person name="Overmann J."/>
            <person name="Mueller R."/>
        </authorList>
    </citation>
    <scope>NUCLEOTIDE SEQUENCE [LARGE SCALE GENOMIC DNA]</scope>
    <source>
        <strain evidence="1 2">Cm c5</strain>
    </source>
</reference>
<dbReference type="PATRIC" id="fig|52.7.peg.3444"/>
<dbReference type="AlphaFoldDB" id="A0A0K1EEI1"/>
<keyword evidence="2" id="KW-1185">Reference proteome</keyword>
<dbReference type="SUPFAM" id="SSF56935">
    <property type="entry name" value="Porins"/>
    <property type="match status" value="1"/>
</dbReference>
<accession>A0A0K1EEI1</accession>
<proteinExistence type="predicted"/>
<dbReference type="Proteomes" id="UP000067626">
    <property type="component" value="Chromosome"/>
</dbReference>